<dbReference type="Pfam" id="PF25601">
    <property type="entry name" value="AAA_lid_14"/>
    <property type="match status" value="1"/>
</dbReference>
<dbReference type="PROSITE" id="PS50110">
    <property type="entry name" value="RESPONSE_REGULATORY"/>
    <property type="match status" value="1"/>
</dbReference>
<dbReference type="Gene3D" id="3.40.50.2300">
    <property type="match status" value="1"/>
</dbReference>
<dbReference type="PROSITE" id="PS50045">
    <property type="entry name" value="SIGMA54_INTERACT_4"/>
    <property type="match status" value="1"/>
</dbReference>
<gene>
    <name evidence="7" type="ORF">FHR24_002929</name>
</gene>
<feature type="modified residue" description="4-aspartylphosphate" evidence="4">
    <location>
        <position position="54"/>
    </location>
</feature>
<keyword evidence="2" id="KW-0547">Nucleotide-binding</keyword>
<feature type="domain" description="Response regulatory" evidence="6">
    <location>
        <begin position="3"/>
        <end position="119"/>
    </location>
</feature>
<dbReference type="EMBL" id="JAASQL010000006">
    <property type="protein sequence ID" value="NIJ46442.1"/>
    <property type="molecule type" value="Genomic_DNA"/>
</dbReference>
<accession>A0ABX0UHF1</accession>
<keyword evidence="1 4" id="KW-0597">Phosphoprotein</keyword>
<dbReference type="SMART" id="SM00382">
    <property type="entry name" value="AAA"/>
    <property type="match status" value="1"/>
</dbReference>
<evidence type="ECO:0000313" key="8">
    <source>
        <dbReference type="Proteomes" id="UP000745859"/>
    </source>
</evidence>
<comment type="caution">
    <text evidence="7">The sequence shown here is derived from an EMBL/GenBank/DDBJ whole genome shotgun (WGS) entry which is preliminary data.</text>
</comment>
<dbReference type="InterPro" id="IPR027417">
    <property type="entry name" value="P-loop_NTPase"/>
</dbReference>
<keyword evidence="3" id="KW-0067">ATP-binding</keyword>
<dbReference type="PANTHER" id="PTHR32071:SF17">
    <property type="entry name" value="TRANSCRIPTIONAL REGULATOR (NTRC FAMILY)"/>
    <property type="match status" value="1"/>
</dbReference>
<evidence type="ECO:0000313" key="7">
    <source>
        <dbReference type="EMBL" id="NIJ46442.1"/>
    </source>
</evidence>
<evidence type="ECO:0000259" key="5">
    <source>
        <dbReference type="PROSITE" id="PS50045"/>
    </source>
</evidence>
<dbReference type="SUPFAM" id="SSF52540">
    <property type="entry name" value="P-loop containing nucleoside triphosphate hydrolases"/>
    <property type="match status" value="1"/>
</dbReference>
<dbReference type="SMART" id="SM00448">
    <property type="entry name" value="REC"/>
    <property type="match status" value="1"/>
</dbReference>
<name>A0ABX0UHF1_9FLAO</name>
<keyword evidence="8" id="KW-1185">Reference proteome</keyword>
<dbReference type="PANTHER" id="PTHR32071">
    <property type="entry name" value="TRANSCRIPTIONAL REGULATORY PROTEIN"/>
    <property type="match status" value="1"/>
</dbReference>
<evidence type="ECO:0000256" key="2">
    <source>
        <dbReference type="ARBA" id="ARBA00022741"/>
    </source>
</evidence>
<dbReference type="Proteomes" id="UP000745859">
    <property type="component" value="Unassembled WGS sequence"/>
</dbReference>
<dbReference type="InterPro" id="IPR001789">
    <property type="entry name" value="Sig_transdc_resp-reg_receiver"/>
</dbReference>
<dbReference type="Gene3D" id="1.10.8.60">
    <property type="match status" value="1"/>
</dbReference>
<evidence type="ECO:0000259" key="6">
    <source>
        <dbReference type="PROSITE" id="PS50110"/>
    </source>
</evidence>
<dbReference type="Pfam" id="PF00072">
    <property type="entry name" value="Response_reg"/>
    <property type="match status" value="1"/>
</dbReference>
<dbReference type="Gene3D" id="3.40.50.300">
    <property type="entry name" value="P-loop containing nucleotide triphosphate hydrolases"/>
    <property type="match status" value="1"/>
</dbReference>
<organism evidence="7 8">
    <name type="scientific">Wenyingzhuangia heitensis</name>
    <dbReference type="NCBI Taxonomy" id="1487859"/>
    <lineage>
        <taxon>Bacteria</taxon>
        <taxon>Pseudomonadati</taxon>
        <taxon>Bacteroidota</taxon>
        <taxon>Flavobacteriia</taxon>
        <taxon>Flavobacteriales</taxon>
        <taxon>Flavobacteriaceae</taxon>
        <taxon>Wenyingzhuangia</taxon>
    </lineage>
</organism>
<protein>
    <submittedName>
        <fullName evidence="7">DNA-binding NtrC family response regulator</fullName>
    </submittedName>
</protein>
<dbReference type="InterPro" id="IPR003593">
    <property type="entry name" value="AAA+_ATPase"/>
</dbReference>
<dbReference type="InterPro" id="IPR011006">
    <property type="entry name" value="CheY-like_superfamily"/>
</dbReference>
<feature type="domain" description="Sigma-54 factor interaction" evidence="5">
    <location>
        <begin position="141"/>
        <end position="370"/>
    </location>
</feature>
<dbReference type="InterPro" id="IPR058031">
    <property type="entry name" value="AAA_lid_NorR"/>
</dbReference>
<dbReference type="GO" id="GO:0003677">
    <property type="term" value="F:DNA binding"/>
    <property type="evidence" value="ECO:0007669"/>
    <property type="project" value="UniProtKB-KW"/>
</dbReference>
<dbReference type="SUPFAM" id="SSF52172">
    <property type="entry name" value="CheY-like"/>
    <property type="match status" value="1"/>
</dbReference>
<proteinExistence type="predicted"/>
<keyword evidence="7" id="KW-0238">DNA-binding</keyword>
<evidence type="ECO:0000256" key="4">
    <source>
        <dbReference type="PROSITE-ProRule" id="PRU00169"/>
    </source>
</evidence>
<dbReference type="InterPro" id="IPR002078">
    <property type="entry name" value="Sigma_54_int"/>
</dbReference>
<dbReference type="CDD" id="cd00009">
    <property type="entry name" value="AAA"/>
    <property type="match status" value="1"/>
</dbReference>
<dbReference type="Pfam" id="PF00158">
    <property type="entry name" value="Sigma54_activat"/>
    <property type="match status" value="1"/>
</dbReference>
<sequence length="387" mass="43450">MSKILIIEDEDAIRRVLKRIIADENKAYLVEDVEDGIKGLELVQNNDYDLILCDIKMPKMDGVEVLEKLKILKPEIPVIMISGHGDLDTAVQTMRMGAYDYISKPPDLNRLLNTVRNALDQKQLIVENRQLKKKVSKKYEMIGESKPIAHIKQMIDKVAPTDARVLITGPNGTGKELVAHRLHDLSERSKAPMVEVNCAAIPSELIESELFGHVKGSFTGANKDRAGKFEAANAGTIFLDEIGDMSLSAQAKVLRALQESKISRVGSDKDIKVDVRVLAATNKDLRKEIAEGRFREDLYHRLAVILIEVPSLNNRRDDVPVLIQHFINIIAKEQGITPKSFSKEAIIKLQDYNWTGNIRELRNVVERLLILGEQEISATDVEMFASK</sequence>
<evidence type="ECO:0000256" key="3">
    <source>
        <dbReference type="ARBA" id="ARBA00022840"/>
    </source>
</evidence>
<reference evidence="7 8" key="1">
    <citation type="submission" date="2020-03" db="EMBL/GenBank/DDBJ databases">
        <title>Genomic Encyclopedia of Type Strains, Phase IV (KMG-IV): sequencing the most valuable type-strain genomes for metagenomic binning, comparative biology and taxonomic classification.</title>
        <authorList>
            <person name="Goeker M."/>
        </authorList>
    </citation>
    <scope>NUCLEOTIDE SEQUENCE [LARGE SCALE GENOMIC DNA]</scope>
    <source>
        <strain evidence="7 8">DSM 101599</strain>
    </source>
</reference>
<dbReference type="RefSeq" id="WP_167190565.1">
    <property type="nucleotide sequence ID" value="NZ_JAASQL010000006.1"/>
</dbReference>
<evidence type="ECO:0000256" key="1">
    <source>
        <dbReference type="ARBA" id="ARBA00022553"/>
    </source>
</evidence>